<sequence>MRLDSQGLDYSEIGTFIEDERKLTRLLRASSFHHISRSTNGDAHILATLFPFLKEDEYWVEDAPVPVSLKAAEDRCTSHPL</sequence>
<dbReference type="Proteomes" id="UP000436088">
    <property type="component" value="Unassembled WGS sequence"/>
</dbReference>
<keyword evidence="2" id="KW-1185">Reference proteome</keyword>
<reference evidence="1" key="1">
    <citation type="submission" date="2019-09" db="EMBL/GenBank/DDBJ databases">
        <title>Draft genome information of white flower Hibiscus syriacus.</title>
        <authorList>
            <person name="Kim Y.-M."/>
        </authorList>
    </citation>
    <scope>NUCLEOTIDE SEQUENCE [LARGE SCALE GENOMIC DNA]</scope>
    <source>
        <strain evidence="1">YM2019G1</strain>
    </source>
</reference>
<accession>A0A6A3C2E7</accession>
<comment type="caution">
    <text evidence="1">The sequence shown here is derived from an EMBL/GenBank/DDBJ whole genome shotgun (WGS) entry which is preliminary data.</text>
</comment>
<name>A0A6A3C2E7_HIBSY</name>
<proteinExistence type="predicted"/>
<gene>
    <name evidence="1" type="ORF">F3Y22_tig00013960pilonHSYRG00150</name>
</gene>
<protein>
    <recommendedName>
        <fullName evidence="3">RNase H type-1 domain-containing protein</fullName>
    </recommendedName>
</protein>
<evidence type="ECO:0008006" key="3">
    <source>
        <dbReference type="Google" id="ProtNLM"/>
    </source>
</evidence>
<evidence type="ECO:0000313" key="2">
    <source>
        <dbReference type="Proteomes" id="UP000436088"/>
    </source>
</evidence>
<dbReference type="EMBL" id="VEPZ02000561">
    <property type="protein sequence ID" value="KAE8722497.1"/>
    <property type="molecule type" value="Genomic_DNA"/>
</dbReference>
<evidence type="ECO:0000313" key="1">
    <source>
        <dbReference type="EMBL" id="KAE8722497.1"/>
    </source>
</evidence>
<organism evidence="1 2">
    <name type="scientific">Hibiscus syriacus</name>
    <name type="common">Rose of Sharon</name>
    <dbReference type="NCBI Taxonomy" id="106335"/>
    <lineage>
        <taxon>Eukaryota</taxon>
        <taxon>Viridiplantae</taxon>
        <taxon>Streptophyta</taxon>
        <taxon>Embryophyta</taxon>
        <taxon>Tracheophyta</taxon>
        <taxon>Spermatophyta</taxon>
        <taxon>Magnoliopsida</taxon>
        <taxon>eudicotyledons</taxon>
        <taxon>Gunneridae</taxon>
        <taxon>Pentapetalae</taxon>
        <taxon>rosids</taxon>
        <taxon>malvids</taxon>
        <taxon>Malvales</taxon>
        <taxon>Malvaceae</taxon>
        <taxon>Malvoideae</taxon>
        <taxon>Hibiscus</taxon>
    </lineage>
</organism>
<dbReference type="AlphaFoldDB" id="A0A6A3C2E7"/>